<evidence type="ECO:0000256" key="5">
    <source>
        <dbReference type="ARBA" id="ARBA00022630"/>
    </source>
</evidence>
<dbReference type="InterPro" id="IPR006982">
    <property type="entry name" value="Glu_synth_centr_N"/>
</dbReference>
<dbReference type="InterPro" id="IPR002932">
    <property type="entry name" value="Glu_synthdom"/>
</dbReference>
<evidence type="ECO:0000256" key="10">
    <source>
        <dbReference type="ARBA" id="ARBA00023004"/>
    </source>
</evidence>
<dbReference type="CDD" id="cd00504">
    <property type="entry name" value="GXGXG"/>
    <property type="match status" value="1"/>
</dbReference>
<evidence type="ECO:0000256" key="12">
    <source>
        <dbReference type="ARBA" id="ARBA00023164"/>
    </source>
</evidence>
<dbReference type="Pfam" id="PF04898">
    <property type="entry name" value="Glu_syn_central"/>
    <property type="match status" value="1"/>
</dbReference>
<keyword evidence="7" id="KW-0479">Metal-binding</keyword>
<keyword evidence="4" id="KW-0028">Amino-acid biosynthesis</keyword>
<keyword evidence="11" id="KW-0411">Iron-sulfur</keyword>
<evidence type="ECO:0000256" key="4">
    <source>
        <dbReference type="ARBA" id="ARBA00022605"/>
    </source>
</evidence>
<dbReference type="Pfam" id="PF00310">
    <property type="entry name" value="GATase_2"/>
    <property type="match status" value="1"/>
</dbReference>
<dbReference type="PANTHER" id="PTHR11938:SF133">
    <property type="entry name" value="GLUTAMATE SYNTHASE (NADH)"/>
    <property type="match status" value="1"/>
</dbReference>
<dbReference type="PROSITE" id="PS51278">
    <property type="entry name" value="GATASE_TYPE_2"/>
    <property type="match status" value="1"/>
</dbReference>
<dbReference type="InterPro" id="IPR050711">
    <property type="entry name" value="ET-N_metabolism_enzyme"/>
</dbReference>
<dbReference type="GO" id="GO:0051538">
    <property type="term" value="F:3 iron, 4 sulfur cluster binding"/>
    <property type="evidence" value="ECO:0007669"/>
    <property type="project" value="UniProtKB-KW"/>
</dbReference>
<dbReference type="Pfam" id="PF01493">
    <property type="entry name" value="GXGXG"/>
    <property type="match status" value="1"/>
</dbReference>
<evidence type="ECO:0000256" key="2">
    <source>
        <dbReference type="ARBA" id="ARBA00001927"/>
    </source>
</evidence>
<evidence type="ECO:0000256" key="9">
    <source>
        <dbReference type="ARBA" id="ARBA00023002"/>
    </source>
</evidence>
<keyword evidence="10" id="KW-0408">Iron</keyword>
<dbReference type="InterPro" id="IPR013785">
    <property type="entry name" value="Aldolase_TIM"/>
</dbReference>
<evidence type="ECO:0000313" key="17">
    <source>
        <dbReference type="Proteomes" id="UP000533476"/>
    </source>
</evidence>
<comment type="pathway">
    <text evidence="14">Amino-acid biosynthesis.</text>
</comment>
<dbReference type="GO" id="GO:0046872">
    <property type="term" value="F:metal ion binding"/>
    <property type="evidence" value="ECO:0007669"/>
    <property type="project" value="UniProtKB-KW"/>
</dbReference>
<dbReference type="EMBL" id="JABBVZ010000022">
    <property type="protein sequence ID" value="NMP22389.1"/>
    <property type="molecule type" value="Genomic_DNA"/>
</dbReference>
<protein>
    <submittedName>
        <fullName evidence="16">Glutamate synthase</fullName>
    </submittedName>
</protein>
<dbReference type="SUPFAM" id="SSF51395">
    <property type="entry name" value="FMN-linked oxidoreductases"/>
    <property type="match status" value="1"/>
</dbReference>
<name>A0A7Y0L5Q5_9FIRM</name>
<dbReference type="GO" id="GO:0015930">
    <property type="term" value="F:glutamate synthase activity"/>
    <property type="evidence" value="ECO:0007669"/>
    <property type="project" value="InterPro"/>
</dbReference>
<feature type="domain" description="Glutamine amidotransferase type-2" evidence="15">
    <location>
        <begin position="14"/>
        <end position="363"/>
    </location>
</feature>
<keyword evidence="17" id="KW-1185">Reference proteome</keyword>
<evidence type="ECO:0000256" key="3">
    <source>
        <dbReference type="ARBA" id="ARBA00009716"/>
    </source>
</evidence>
<dbReference type="CDD" id="cd02808">
    <property type="entry name" value="GltS_FMN"/>
    <property type="match status" value="1"/>
</dbReference>
<organism evidence="16 17">
    <name type="scientific">Sulfobacillus harzensis</name>
    <dbReference type="NCBI Taxonomy" id="2729629"/>
    <lineage>
        <taxon>Bacteria</taxon>
        <taxon>Bacillati</taxon>
        <taxon>Bacillota</taxon>
        <taxon>Clostridia</taxon>
        <taxon>Eubacteriales</taxon>
        <taxon>Clostridiales Family XVII. Incertae Sedis</taxon>
        <taxon>Sulfobacillus</taxon>
    </lineage>
</organism>
<dbReference type="PANTHER" id="PTHR11938">
    <property type="entry name" value="FAD NADPH DEHYDROGENASE/OXIDOREDUCTASE"/>
    <property type="match status" value="1"/>
</dbReference>
<evidence type="ECO:0000259" key="15">
    <source>
        <dbReference type="PROSITE" id="PS51278"/>
    </source>
</evidence>
<evidence type="ECO:0000256" key="8">
    <source>
        <dbReference type="ARBA" id="ARBA00022962"/>
    </source>
</evidence>
<proteinExistence type="inferred from homology"/>
<dbReference type="GO" id="GO:0019676">
    <property type="term" value="P:ammonia assimilation cycle"/>
    <property type="evidence" value="ECO:0007669"/>
    <property type="project" value="TreeGrafter"/>
</dbReference>
<evidence type="ECO:0000256" key="13">
    <source>
        <dbReference type="ARBA" id="ARBA00023291"/>
    </source>
</evidence>
<dbReference type="InterPro" id="IPR017932">
    <property type="entry name" value="GATase_2_dom"/>
</dbReference>
<dbReference type="GO" id="GO:0006537">
    <property type="term" value="P:glutamate biosynthetic process"/>
    <property type="evidence" value="ECO:0007669"/>
    <property type="project" value="UniProtKB-KW"/>
</dbReference>
<dbReference type="InterPro" id="IPR002489">
    <property type="entry name" value="Glu_synth_asu_C"/>
</dbReference>
<evidence type="ECO:0000256" key="14">
    <source>
        <dbReference type="ARBA" id="ARBA00029440"/>
    </source>
</evidence>
<dbReference type="Gene3D" id="3.20.20.70">
    <property type="entry name" value="Aldolase class I"/>
    <property type="match status" value="2"/>
</dbReference>
<accession>A0A7Y0L5Q5</accession>
<dbReference type="SUPFAM" id="SSF56235">
    <property type="entry name" value="N-terminal nucleophile aminohydrolases (Ntn hydrolases)"/>
    <property type="match status" value="1"/>
</dbReference>
<comment type="similarity">
    <text evidence="3">Belongs to the glutamate synthase family.</text>
</comment>
<dbReference type="InterPro" id="IPR029055">
    <property type="entry name" value="Ntn_hydrolases_N"/>
</dbReference>
<comment type="caution">
    <text evidence="16">The sequence shown here is derived from an EMBL/GenBank/DDBJ whole genome shotgun (WGS) entry which is preliminary data.</text>
</comment>
<keyword evidence="6" id="KW-0288">FMN</keyword>
<evidence type="ECO:0000313" key="16">
    <source>
        <dbReference type="EMBL" id="NMP22389.1"/>
    </source>
</evidence>
<keyword evidence="13" id="KW-0003">3Fe-4S</keyword>
<sequence>MLQRIVNPVEFDSCAVFAAVLKSPGVSTRPLWIQALQALETMEHRAGWIDGASDGTGLLTEIPWHVWKHRGVGRSERPLLVSLALSMGEERMAQEVMQHLAQEGGLVYRGGWLDVADQDQGLWSFALLPRSGAEVHATDFLERLEERFPGQVAAFGDRLAAFKGRMASAELYAKAEKYWGAQFQPRLVVGHNRFSTNTATDLKRVQPFLRLAHNGEINTIERMRQELASLGVNPVASGSDSQSLDRAIAQLGGLWELSLAEVVRLLSPPSPAITRRWPSSWQAAWTRLEGLWQPVVQGPQGLIATDGRSLVAAVDALGLRPLWVLETAEAIILSSEPHVVGPERWVREPYMVGPGEVLAWSWEDAGDLQFEDGDTILERLVARTERLSGPTLWDPADARGKAGASASGRLAADGWTRDDLSFLKSIRETGQEPIGSLGFDGPLAALSDGVPTIADFLQETVAVVTNPALDRERESEHFRIDVRIGARPRHPNQSSGPAVTLPHPWLDEPDLIRLEQVFQSGMATLPLLWRQGTSELHAARDLAHKASLLVRQGTCVVVLDDHDAYQASETVALDPSLATGAVIAQWRKEGLLRHASLVVRSGMIRHLHDVATLLGLGAAAVFPYALWEQLGTNGRIDVLNHGLEKIMSTMGTHWLAGWGRNLSAIGLPWEYAEVLGVPTYAAPRLEDFERGRQELFHVRRKLVDENLAPRFIPRANPRIYKLLHQLVDGRLDRIGFHRAVRDLERQMPTQIRHLMRVPPGDGTRSGRASLAVGNHSYPLLISSMSFGSQGETVFRAYAEAAQRLNVLAMNGEGGEIPDMIGRYKPWRGYQIASGRFGVNAALLSGASYAEIKIGQGAKPGEGGHLPGKKVSPRVAEARRAQEGVDLISPSNNHDLYSIEDLKQLIDELKTVNPELKVVVKVPVVPNIGTIAVGIVKAGADVITLSGFDGGTGAARLHALRHVGLPADVGIPLVHQALLEGGVRDRVEIWADGGVRTADDVLKYILLGANRVGLGTMAMVALGCTICRQCQKDTCHVGITTQIESREEAQSRGLKRFEPQEGAVAVERLVRYFEALGEELSERLAQLGFARVEEAVGQWRCLRQWGAHERLDYLGWIESLTFGSAMLREVNGAEVMVEGAGNWTASTEPRTRLAGVALAGRRHSAPHRLTINGVAGQGFGAFLTEGLSLMALGGAQDGVAKGASGGRVWVMKHRGMGGHVGKSLAYGAQGGTIVVQGSADARAGVRLAGARIIIMGDGLPVPKEGQGWRSAAIKGFGFEYMTRGQGLVLADPGPWLASGMTGGVIYLYKDDAAGLTEAWLRSRLAQSARVSLTPVVEQDEASLRDLLGEAESALRHTEQHERADIIRRLAGDPLGHFLKVVPEVAQTDQEVSTE</sequence>
<comment type="cofactor">
    <cofactor evidence="2">
        <name>[3Fe-4S] cluster</name>
        <dbReference type="ChEBI" id="CHEBI:21137"/>
    </cofactor>
</comment>
<keyword evidence="8" id="KW-0315">Glutamine amidotransferase</keyword>
<keyword evidence="12" id="KW-0314">Glutamate biosynthesis</keyword>
<evidence type="ECO:0000256" key="6">
    <source>
        <dbReference type="ARBA" id="ARBA00022643"/>
    </source>
</evidence>
<evidence type="ECO:0000256" key="11">
    <source>
        <dbReference type="ARBA" id="ARBA00023014"/>
    </source>
</evidence>
<keyword evidence="5" id="KW-0285">Flavoprotein</keyword>
<dbReference type="Pfam" id="PF01645">
    <property type="entry name" value="Glu_synthase"/>
    <property type="match status" value="1"/>
</dbReference>
<reference evidence="16 17" key="1">
    <citation type="submission" date="2020-04" db="EMBL/GenBank/DDBJ databases">
        <authorList>
            <person name="Zhang R."/>
            <person name="Schippers A."/>
        </authorList>
    </citation>
    <scope>NUCLEOTIDE SEQUENCE [LARGE SCALE GENOMIC DNA]</scope>
    <source>
        <strain evidence="16 17">DSM 109850</strain>
    </source>
</reference>
<evidence type="ECO:0000256" key="1">
    <source>
        <dbReference type="ARBA" id="ARBA00001917"/>
    </source>
</evidence>
<keyword evidence="9" id="KW-0560">Oxidoreductase</keyword>
<dbReference type="Gene3D" id="2.160.20.60">
    <property type="entry name" value="Glutamate synthase, alpha subunit, C-terminal domain"/>
    <property type="match status" value="1"/>
</dbReference>
<dbReference type="SUPFAM" id="SSF69336">
    <property type="entry name" value="Alpha subunit of glutamate synthase, C-terminal domain"/>
    <property type="match status" value="1"/>
</dbReference>
<dbReference type="Gene3D" id="3.60.20.10">
    <property type="entry name" value="Glutamine Phosphoribosylpyrophosphate, subunit 1, domain 1"/>
    <property type="match status" value="1"/>
</dbReference>
<comment type="cofactor">
    <cofactor evidence="1">
        <name>FMN</name>
        <dbReference type="ChEBI" id="CHEBI:58210"/>
    </cofactor>
</comment>
<dbReference type="Proteomes" id="UP000533476">
    <property type="component" value="Unassembled WGS sequence"/>
</dbReference>
<gene>
    <name evidence="16" type="ORF">HIJ39_08495</name>
</gene>
<dbReference type="RefSeq" id="WP_169098657.1">
    <property type="nucleotide sequence ID" value="NZ_JABBVZ010000022.1"/>
</dbReference>
<evidence type="ECO:0000256" key="7">
    <source>
        <dbReference type="ARBA" id="ARBA00022723"/>
    </source>
</evidence>
<dbReference type="InterPro" id="IPR036485">
    <property type="entry name" value="Glu_synth_asu_C_sf"/>
</dbReference>